<dbReference type="CDD" id="cd07042">
    <property type="entry name" value="STAS_SulP_like_sulfate_transporter"/>
    <property type="match status" value="1"/>
</dbReference>
<organism evidence="2 3">
    <name type="scientific">Luteimonas granuli</name>
    <dbReference type="NCBI Taxonomy" id="1176533"/>
    <lineage>
        <taxon>Bacteria</taxon>
        <taxon>Pseudomonadati</taxon>
        <taxon>Pseudomonadota</taxon>
        <taxon>Gammaproteobacteria</taxon>
        <taxon>Lysobacterales</taxon>
        <taxon>Lysobacteraceae</taxon>
        <taxon>Luteimonas</taxon>
    </lineage>
</organism>
<gene>
    <name evidence="2" type="ORF">FPZ22_07675</name>
</gene>
<dbReference type="Gene3D" id="3.30.750.24">
    <property type="entry name" value="STAS domain"/>
    <property type="match status" value="1"/>
</dbReference>
<evidence type="ECO:0000313" key="2">
    <source>
        <dbReference type="EMBL" id="QDW66791.1"/>
    </source>
</evidence>
<dbReference type="OrthoDB" id="9771198at2"/>
<accession>A0A518N4F1</accession>
<dbReference type="KEGG" id="lug:FPZ22_07675"/>
<dbReference type="Proteomes" id="UP000316584">
    <property type="component" value="Chromosome"/>
</dbReference>
<dbReference type="InterPro" id="IPR002645">
    <property type="entry name" value="STAS_dom"/>
</dbReference>
<dbReference type="PROSITE" id="PS50801">
    <property type="entry name" value="STAS"/>
    <property type="match status" value="1"/>
</dbReference>
<dbReference type="SUPFAM" id="SSF52091">
    <property type="entry name" value="SpoIIaa-like"/>
    <property type="match status" value="1"/>
</dbReference>
<reference evidence="2 3" key="1">
    <citation type="submission" date="2019-07" db="EMBL/GenBank/DDBJ databases">
        <title>Full genome sequence of Luteimonas sp. Gr-4.</title>
        <authorList>
            <person name="Im W.-T."/>
        </authorList>
    </citation>
    <scope>NUCLEOTIDE SEQUENCE [LARGE SCALE GENOMIC DNA]</scope>
    <source>
        <strain evidence="2 3">Gr-4</strain>
    </source>
</reference>
<dbReference type="EMBL" id="CP042218">
    <property type="protein sequence ID" value="QDW66791.1"/>
    <property type="molecule type" value="Genomic_DNA"/>
</dbReference>
<keyword evidence="3" id="KW-1185">Reference proteome</keyword>
<dbReference type="AlphaFoldDB" id="A0A518N4F1"/>
<dbReference type="InterPro" id="IPR036513">
    <property type="entry name" value="STAS_dom_sf"/>
</dbReference>
<sequence>MAAHPLCAGRAPAFCGFGREDQELLIGVLLTALPFTRRVSAVLDVEHEDAADGTRTVQFANSFDYLHAPGRVVIDLSEAHFRDTTAVAALDRVVLKLRRHGAEVEVIGLNRASRSLVDRLGTHDEAARAQGPFTP</sequence>
<evidence type="ECO:0000313" key="3">
    <source>
        <dbReference type="Proteomes" id="UP000316584"/>
    </source>
</evidence>
<dbReference type="Pfam" id="PF01740">
    <property type="entry name" value="STAS"/>
    <property type="match status" value="1"/>
</dbReference>
<feature type="domain" description="STAS" evidence="1">
    <location>
        <begin position="72"/>
        <end position="135"/>
    </location>
</feature>
<proteinExistence type="predicted"/>
<evidence type="ECO:0000259" key="1">
    <source>
        <dbReference type="PROSITE" id="PS50801"/>
    </source>
</evidence>
<name>A0A518N4F1_9GAMM</name>
<protein>
    <submittedName>
        <fullName evidence="2">STAS domain-containing protein</fullName>
    </submittedName>
</protein>